<dbReference type="Proteomes" id="UP000673691">
    <property type="component" value="Unassembled WGS sequence"/>
</dbReference>
<feature type="compositionally biased region" description="Basic and acidic residues" evidence="1">
    <location>
        <begin position="86"/>
        <end position="101"/>
    </location>
</feature>
<feature type="non-terminal residue" evidence="2">
    <location>
        <position position="1"/>
    </location>
</feature>
<gene>
    <name evidence="2" type="ORF">BJ554DRAFT_6674</name>
</gene>
<dbReference type="PANTHER" id="PTHR10728:SF40">
    <property type="entry name" value="PATATIN FAMILY PROTEIN"/>
    <property type="match status" value="1"/>
</dbReference>
<name>A0A8H7ZXB4_9FUNG</name>
<keyword evidence="3" id="KW-1185">Reference proteome</keyword>
<dbReference type="Gene3D" id="3.40.1090.10">
    <property type="entry name" value="Cytosolic phospholipase A2 catalytic domain"/>
    <property type="match status" value="1"/>
</dbReference>
<dbReference type="EMBL" id="JAEFCI010004077">
    <property type="protein sequence ID" value="KAG5461174.1"/>
    <property type="molecule type" value="Genomic_DNA"/>
</dbReference>
<feature type="region of interest" description="Disordered" evidence="1">
    <location>
        <begin position="1"/>
        <end position="101"/>
    </location>
</feature>
<dbReference type="SUPFAM" id="SSF52151">
    <property type="entry name" value="FabD/lysophospholipase-like"/>
    <property type="match status" value="1"/>
</dbReference>
<sequence length="257" mass="27971">FSKAAAIPLVTPSGWYNPFKGLDPRELPERLPAHAPPRARFLAELKDHDAEAERADEGEKAAGEAENAPAGEGAAMPVDAGTRNGQRADKSAPSHRTKADDVDSLCEADNIYLMDAGLLNNLSVPSLIRPERQVDVMVVIDSSNDITEHDFLERTASYAKRLGRRVGIPEISDWDGRGKLNVVVWEPPQDKVPAAADKGEDIDRTTTPADVIVEERPATKPPDPGCTVVYVPLIKNEGYDPQFDPQTADFCSTFNFA</sequence>
<dbReference type="GO" id="GO:0004623">
    <property type="term" value="F:phospholipase A2 activity"/>
    <property type="evidence" value="ECO:0007669"/>
    <property type="project" value="TreeGrafter"/>
</dbReference>
<organism evidence="2 3">
    <name type="scientific">Olpidium bornovanus</name>
    <dbReference type="NCBI Taxonomy" id="278681"/>
    <lineage>
        <taxon>Eukaryota</taxon>
        <taxon>Fungi</taxon>
        <taxon>Fungi incertae sedis</taxon>
        <taxon>Olpidiomycota</taxon>
        <taxon>Olpidiomycotina</taxon>
        <taxon>Olpidiomycetes</taxon>
        <taxon>Olpidiales</taxon>
        <taxon>Olpidiaceae</taxon>
        <taxon>Olpidium</taxon>
    </lineage>
</organism>
<protein>
    <submittedName>
        <fullName evidence="2">Uncharacterized protein</fullName>
    </submittedName>
</protein>
<comment type="caution">
    <text evidence="2">The sequence shown here is derived from an EMBL/GenBank/DDBJ whole genome shotgun (WGS) entry which is preliminary data.</text>
</comment>
<feature type="compositionally biased region" description="Low complexity" evidence="1">
    <location>
        <begin position="64"/>
        <end position="75"/>
    </location>
</feature>
<dbReference type="OrthoDB" id="6121437at2759"/>
<proteinExistence type="predicted"/>
<evidence type="ECO:0000313" key="2">
    <source>
        <dbReference type="EMBL" id="KAG5461174.1"/>
    </source>
</evidence>
<dbReference type="AlphaFoldDB" id="A0A8H7ZXB4"/>
<reference evidence="2 3" key="1">
    <citation type="journal article" name="Sci. Rep.">
        <title>Genome-scale phylogenetic analyses confirm Olpidium as the closest living zoosporic fungus to the non-flagellated, terrestrial fungi.</title>
        <authorList>
            <person name="Chang Y."/>
            <person name="Rochon D."/>
            <person name="Sekimoto S."/>
            <person name="Wang Y."/>
            <person name="Chovatia M."/>
            <person name="Sandor L."/>
            <person name="Salamov A."/>
            <person name="Grigoriev I.V."/>
            <person name="Stajich J.E."/>
            <person name="Spatafora J.W."/>
        </authorList>
    </citation>
    <scope>NUCLEOTIDE SEQUENCE [LARGE SCALE GENOMIC DNA]</scope>
    <source>
        <strain evidence="2">S191</strain>
    </source>
</reference>
<evidence type="ECO:0000256" key="1">
    <source>
        <dbReference type="SAM" id="MobiDB-lite"/>
    </source>
</evidence>
<feature type="compositionally biased region" description="Basic and acidic residues" evidence="1">
    <location>
        <begin position="22"/>
        <end position="32"/>
    </location>
</feature>
<evidence type="ECO:0000313" key="3">
    <source>
        <dbReference type="Proteomes" id="UP000673691"/>
    </source>
</evidence>
<dbReference type="InterPro" id="IPR016035">
    <property type="entry name" value="Acyl_Trfase/lysoPLipase"/>
</dbReference>
<accession>A0A8H7ZXB4</accession>
<dbReference type="PANTHER" id="PTHR10728">
    <property type="entry name" value="CYTOSOLIC PHOSPHOLIPASE A2"/>
    <property type="match status" value="1"/>
</dbReference>
<feature type="compositionally biased region" description="Basic and acidic residues" evidence="1">
    <location>
        <begin position="41"/>
        <end position="63"/>
    </location>
</feature>
<dbReference type="GO" id="GO:0005829">
    <property type="term" value="C:cytosol"/>
    <property type="evidence" value="ECO:0007669"/>
    <property type="project" value="TreeGrafter"/>
</dbReference>
<dbReference type="GO" id="GO:0046475">
    <property type="term" value="P:glycerophospholipid catabolic process"/>
    <property type="evidence" value="ECO:0007669"/>
    <property type="project" value="TreeGrafter"/>
</dbReference>